<dbReference type="InterPro" id="IPR025392">
    <property type="entry name" value="DUF4124"/>
</dbReference>
<dbReference type="Proteomes" id="UP000306416">
    <property type="component" value="Unassembled WGS sequence"/>
</dbReference>
<dbReference type="GO" id="GO:0004222">
    <property type="term" value="F:metalloendopeptidase activity"/>
    <property type="evidence" value="ECO:0007669"/>
    <property type="project" value="TreeGrafter"/>
</dbReference>
<evidence type="ECO:0000256" key="1">
    <source>
        <dbReference type="SAM" id="MobiDB-lite"/>
    </source>
</evidence>
<organism evidence="5 6">
    <name type="scientific">Geomonas terrae</name>
    <dbReference type="NCBI Taxonomy" id="2562681"/>
    <lineage>
        <taxon>Bacteria</taxon>
        <taxon>Pseudomonadati</taxon>
        <taxon>Thermodesulfobacteriota</taxon>
        <taxon>Desulfuromonadia</taxon>
        <taxon>Geobacterales</taxon>
        <taxon>Geobacteraceae</taxon>
        <taxon>Geomonas</taxon>
    </lineage>
</organism>
<evidence type="ECO:0000313" key="6">
    <source>
        <dbReference type="Proteomes" id="UP000306416"/>
    </source>
</evidence>
<dbReference type="Gene3D" id="2.70.70.10">
    <property type="entry name" value="Glucose Permease (Domain IIA)"/>
    <property type="match status" value="1"/>
</dbReference>
<feature type="chain" id="PRO_5020787711" evidence="2">
    <location>
        <begin position="36"/>
        <end position="244"/>
    </location>
</feature>
<evidence type="ECO:0000313" key="5">
    <source>
        <dbReference type="EMBL" id="TGU71351.1"/>
    </source>
</evidence>
<accession>A0A4S1CD83</accession>
<evidence type="ECO:0000256" key="2">
    <source>
        <dbReference type="SAM" id="SignalP"/>
    </source>
</evidence>
<reference evidence="5 6" key="1">
    <citation type="submission" date="2019-04" db="EMBL/GenBank/DDBJ databases">
        <title>Geobacter oryzae sp. nov., ferric-reducing bacteria isolated from paddy soil.</title>
        <authorList>
            <person name="Xu Z."/>
            <person name="Masuda Y."/>
            <person name="Itoh H."/>
            <person name="Senoo K."/>
        </authorList>
    </citation>
    <scope>NUCLEOTIDE SEQUENCE [LARGE SCALE GENOMIC DNA]</scope>
    <source>
        <strain evidence="5 6">Red111</strain>
    </source>
</reference>
<evidence type="ECO:0000259" key="3">
    <source>
        <dbReference type="Pfam" id="PF01551"/>
    </source>
</evidence>
<comment type="caution">
    <text evidence="5">The sequence shown here is derived from an EMBL/GenBank/DDBJ whole genome shotgun (WGS) entry which is preliminary data.</text>
</comment>
<dbReference type="AlphaFoldDB" id="A0A4S1CD83"/>
<keyword evidence="2" id="KW-0732">Signal</keyword>
<feature type="domain" description="M23ase beta-sheet core" evidence="3">
    <location>
        <begin position="118"/>
        <end position="210"/>
    </location>
</feature>
<dbReference type="SUPFAM" id="SSF51261">
    <property type="entry name" value="Duplicated hybrid motif"/>
    <property type="match status" value="1"/>
</dbReference>
<dbReference type="PANTHER" id="PTHR21666:SF270">
    <property type="entry name" value="MUREIN HYDROLASE ACTIVATOR ENVC"/>
    <property type="match status" value="1"/>
</dbReference>
<sequence length="244" mass="26065">MKKQAITRRWNGTSRLALALLPALFCLISKQSAYADFYRYTDENGVEVFTNTPSNKSAVRIIREARKPKQPNLPARTTAKTASASSEPAGTEGLLPVQGVITSGYGMRHDPIDGGLRHHNGLDIAVPTGTKVKAIAAGTVVESGMHGGYGNLVTIRHADGMVSMYGHNAQLEVKVGDQVAAGQTVALSGSTGRSTGPHVHFELWRNGVNVTRNYLETGAGIPEVADSIRSYVHKDGSLVFTNIN</sequence>
<dbReference type="EMBL" id="SRSC01000003">
    <property type="protein sequence ID" value="TGU71351.1"/>
    <property type="molecule type" value="Genomic_DNA"/>
</dbReference>
<feature type="region of interest" description="Disordered" evidence="1">
    <location>
        <begin position="66"/>
        <end position="90"/>
    </location>
</feature>
<dbReference type="CDD" id="cd12797">
    <property type="entry name" value="M23_peptidase"/>
    <property type="match status" value="1"/>
</dbReference>
<name>A0A4S1CD83_9BACT</name>
<feature type="compositionally biased region" description="Low complexity" evidence="1">
    <location>
        <begin position="77"/>
        <end position="86"/>
    </location>
</feature>
<dbReference type="InterPro" id="IPR050570">
    <property type="entry name" value="Cell_wall_metabolism_enzyme"/>
</dbReference>
<gene>
    <name evidence="5" type="ORF">E4633_13510</name>
</gene>
<feature type="signal peptide" evidence="2">
    <location>
        <begin position="1"/>
        <end position="35"/>
    </location>
</feature>
<dbReference type="InterPro" id="IPR011055">
    <property type="entry name" value="Dup_hybrid_motif"/>
</dbReference>
<evidence type="ECO:0000259" key="4">
    <source>
        <dbReference type="Pfam" id="PF13511"/>
    </source>
</evidence>
<dbReference type="Pfam" id="PF01551">
    <property type="entry name" value="Peptidase_M23"/>
    <property type="match status" value="1"/>
</dbReference>
<dbReference type="PANTHER" id="PTHR21666">
    <property type="entry name" value="PEPTIDASE-RELATED"/>
    <property type="match status" value="1"/>
</dbReference>
<proteinExistence type="predicted"/>
<dbReference type="Pfam" id="PF13511">
    <property type="entry name" value="DUF4124"/>
    <property type="match status" value="1"/>
</dbReference>
<dbReference type="InterPro" id="IPR016047">
    <property type="entry name" value="M23ase_b-sheet_dom"/>
</dbReference>
<keyword evidence="6" id="KW-1185">Reference proteome</keyword>
<feature type="domain" description="DUF4124" evidence="4">
    <location>
        <begin position="24"/>
        <end position="78"/>
    </location>
</feature>
<protein>
    <submittedName>
        <fullName evidence="5">DUF4124 domain-containing protein</fullName>
    </submittedName>
</protein>
<dbReference type="RefSeq" id="WP_135870867.1">
    <property type="nucleotide sequence ID" value="NZ_SRSC01000003.1"/>
</dbReference>